<evidence type="ECO:0000256" key="2">
    <source>
        <dbReference type="ARBA" id="ARBA00023125"/>
    </source>
</evidence>
<dbReference type="SUPFAM" id="SSF52317">
    <property type="entry name" value="Class I glutamine amidotransferase-like"/>
    <property type="match status" value="1"/>
</dbReference>
<dbReference type="Gene3D" id="1.10.10.60">
    <property type="entry name" value="Homeodomain-like"/>
    <property type="match status" value="1"/>
</dbReference>
<proteinExistence type="predicted"/>
<evidence type="ECO:0000313" key="6">
    <source>
        <dbReference type="Proteomes" id="UP000188388"/>
    </source>
</evidence>
<evidence type="ECO:0000256" key="1">
    <source>
        <dbReference type="ARBA" id="ARBA00023015"/>
    </source>
</evidence>
<dbReference type="InterPro" id="IPR029062">
    <property type="entry name" value="Class_I_gatase-like"/>
</dbReference>
<organism evidence="5 6">
    <name type="scientific">Mesorhizobium prunaredense</name>
    <dbReference type="NCBI Taxonomy" id="1631249"/>
    <lineage>
        <taxon>Bacteria</taxon>
        <taxon>Pseudomonadati</taxon>
        <taxon>Pseudomonadota</taxon>
        <taxon>Alphaproteobacteria</taxon>
        <taxon>Hyphomicrobiales</taxon>
        <taxon>Phyllobacteriaceae</taxon>
        <taxon>Mesorhizobium</taxon>
    </lineage>
</organism>
<keyword evidence="3" id="KW-0804">Transcription</keyword>
<evidence type="ECO:0000256" key="3">
    <source>
        <dbReference type="ARBA" id="ARBA00023163"/>
    </source>
</evidence>
<sequence length="374" mass="41859">MAASRTRDQASRKGTPGMLDSESTCRNFCFYLLPAFSLQAFSSAVEALRLANEVLGRDEYSWQVVSDDGEPVVSSCGLLVCAESSLSFERERTRRSISAPAVVVVGGRNAPSSHKQLEAWLRECRNHRSCLVGIGSGTIMLARAGVAEGRRCAVHWEQFPIFSERFIGVSATQTAFERDGDLYTCAGGDAPFDMFLDLVARHHGTIVVNRICEKAIACRTRSAGDRQRLPLHSRVQLNHRAVIKIIEEMEANLTEPLLLDELVGSAGLSRRQIERLFRRELGCSPSRYYLDLRLERAHLLLISSRLPVVEIAMACGFISASHFSKAYRDAYGCAPHQSRLPVHQRKTTRSIAPEENRVRKIDRRLSYERVPNCH</sequence>
<dbReference type="InterPro" id="IPR018060">
    <property type="entry name" value="HTH_AraC"/>
</dbReference>
<dbReference type="Pfam" id="PF12833">
    <property type="entry name" value="HTH_18"/>
    <property type="match status" value="1"/>
</dbReference>
<dbReference type="InterPro" id="IPR050204">
    <property type="entry name" value="AraC_XylS_family_regulators"/>
</dbReference>
<dbReference type="SMART" id="SM00342">
    <property type="entry name" value="HTH_ARAC"/>
    <property type="match status" value="1"/>
</dbReference>
<dbReference type="Proteomes" id="UP000188388">
    <property type="component" value="Unassembled WGS sequence"/>
</dbReference>
<accession>A0A1R3VCF8</accession>
<dbReference type="InterPro" id="IPR002818">
    <property type="entry name" value="DJ-1/PfpI"/>
</dbReference>
<evidence type="ECO:0000313" key="5">
    <source>
        <dbReference type="EMBL" id="SIT56068.1"/>
    </source>
</evidence>
<dbReference type="Gene3D" id="3.40.50.880">
    <property type="match status" value="1"/>
</dbReference>
<dbReference type="RefSeq" id="WP_077379052.1">
    <property type="nucleotide sequence ID" value="NZ_FTPD01000017.1"/>
</dbReference>
<keyword evidence="6" id="KW-1185">Reference proteome</keyword>
<dbReference type="PROSITE" id="PS00041">
    <property type="entry name" value="HTH_ARAC_FAMILY_1"/>
    <property type="match status" value="1"/>
</dbReference>
<dbReference type="GO" id="GO:0043565">
    <property type="term" value="F:sequence-specific DNA binding"/>
    <property type="evidence" value="ECO:0007669"/>
    <property type="project" value="InterPro"/>
</dbReference>
<dbReference type="PANTHER" id="PTHR46796:SF6">
    <property type="entry name" value="ARAC SUBFAMILY"/>
    <property type="match status" value="1"/>
</dbReference>
<dbReference type="InterPro" id="IPR009057">
    <property type="entry name" value="Homeodomain-like_sf"/>
</dbReference>
<dbReference type="InterPro" id="IPR020449">
    <property type="entry name" value="Tscrpt_reg_AraC-type_HTH"/>
</dbReference>
<gene>
    <name evidence="5" type="ORF">BQ8794_240275</name>
</gene>
<dbReference type="STRING" id="1631249.BQ8794_240275"/>
<dbReference type="PANTHER" id="PTHR46796">
    <property type="entry name" value="HTH-TYPE TRANSCRIPTIONAL ACTIVATOR RHAS-RELATED"/>
    <property type="match status" value="1"/>
</dbReference>
<dbReference type="SUPFAM" id="SSF46689">
    <property type="entry name" value="Homeodomain-like"/>
    <property type="match status" value="2"/>
</dbReference>
<dbReference type="InterPro" id="IPR018062">
    <property type="entry name" value="HTH_AraC-typ_CS"/>
</dbReference>
<keyword evidence="2" id="KW-0238">DNA-binding</keyword>
<evidence type="ECO:0000259" key="4">
    <source>
        <dbReference type="PROSITE" id="PS01124"/>
    </source>
</evidence>
<protein>
    <submittedName>
        <fullName evidence="5">Transcriptional regulator, AraC family</fullName>
    </submittedName>
</protein>
<keyword evidence="1" id="KW-0805">Transcription regulation</keyword>
<dbReference type="Pfam" id="PF01965">
    <property type="entry name" value="DJ-1_PfpI"/>
    <property type="match status" value="1"/>
</dbReference>
<dbReference type="AlphaFoldDB" id="A0A1R3VCF8"/>
<dbReference type="CDD" id="cd03136">
    <property type="entry name" value="GATase1_AraC_ArgR_like"/>
    <property type="match status" value="1"/>
</dbReference>
<reference evidence="6" key="1">
    <citation type="submission" date="2017-01" db="EMBL/GenBank/DDBJ databases">
        <authorList>
            <person name="Brunel B."/>
        </authorList>
    </citation>
    <scope>NUCLEOTIDE SEQUENCE [LARGE SCALE GENOMIC DNA]</scope>
</reference>
<dbReference type="EMBL" id="FTPD01000017">
    <property type="protein sequence ID" value="SIT56068.1"/>
    <property type="molecule type" value="Genomic_DNA"/>
</dbReference>
<feature type="domain" description="HTH araC/xylS-type" evidence="4">
    <location>
        <begin position="243"/>
        <end position="341"/>
    </location>
</feature>
<dbReference type="PROSITE" id="PS01124">
    <property type="entry name" value="HTH_ARAC_FAMILY_2"/>
    <property type="match status" value="1"/>
</dbReference>
<dbReference type="PRINTS" id="PR00032">
    <property type="entry name" value="HTHARAC"/>
</dbReference>
<dbReference type="GO" id="GO:0003700">
    <property type="term" value="F:DNA-binding transcription factor activity"/>
    <property type="evidence" value="ECO:0007669"/>
    <property type="project" value="InterPro"/>
</dbReference>
<name>A0A1R3VCF8_9HYPH</name>